<organism evidence="1 2">
    <name type="scientific">Laedolimicola ammoniilytica</name>
    <dbReference type="NCBI Taxonomy" id="2981771"/>
    <lineage>
        <taxon>Bacteria</taxon>
        <taxon>Bacillati</taxon>
        <taxon>Bacillota</taxon>
        <taxon>Clostridia</taxon>
        <taxon>Lachnospirales</taxon>
        <taxon>Lachnospiraceae</taxon>
        <taxon>Laedolimicola</taxon>
    </lineage>
</organism>
<dbReference type="EMBL" id="JAOQKC010000002">
    <property type="protein sequence ID" value="MCU6695626.1"/>
    <property type="molecule type" value="Genomic_DNA"/>
</dbReference>
<reference evidence="1 2" key="1">
    <citation type="journal article" date="2021" name="ISME Commun">
        <title>Automated analysis of genomic sequences facilitates high-throughput and comprehensive description of bacteria.</title>
        <authorList>
            <person name="Hitch T.C.A."/>
        </authorList>
    </citation>
    <scope>NUCLEOTIDE SEQUENCE [LARGE SCALE GENOMIC DNA]</scope>
    <source>
        <strain evidence="1 2">Sanger_04</strain>
    </source>
</reference>
<gene>
    <name evidence="1" type="ORF">OCV63_01780</name>
</gene>
<accession>A0ABT2RTI0</accession>
<proteinExistence type="predicted"/>
<comment type="caution">
    <text evidence="1">The sequence shown here is derived from an EMBL/GenBank/DDBJ whole genome shotgun (WGS) entry which is preliminary data.</text>
</comment>
<evidence type="ECO:0000313" key="1">
    <source>
        <dbReference type="EMBL" id="MCU6695626.1"/>
    </source>
</evidence>
<dbReference type="RefSeq" id="WP_158361718.1">
    <property type="nucleotide sequence ID" value="NZ_JAOQKC010000002.1"/>
</dbReference>
<evidence type="ECO:0000313" key="2">
    <source>
        <dbReference type="Proteomes" id="UP001652461"/>
    </source>
</evidence>
<name>A0ABT2RTI0_9FIRM</name>
<dbReference type="Proteomes" id="UP001652461">
    <property type="component" value="Unassembled WGS sequence"/>
</dbReference>
<protein>
    <submittedName>
        <fullName evidence="1">Uncharacterized protein</fullName>
    </submittedName>
</protein>
<sequence length="137" mass="16515">MKMETAYEDLYDNPATLTESEMSWFETICRQCTEAVELEEDIPIYSMNHSRLKGKSKEAYGIIWKAEDQTYITIDTYFIHECYESVFHNAWNVTFETLEHVIAHEFAHLFYWRHGKRHTEKTEELYARIQNNMEESR</sequence>
<keyword evidence="2" id="KW-1185">Reference proteome</keyword>